<dbReference type="GeneID" id="19116818"/>
<proteinExistence type="predicted"/>
<evidence type="ECO:0000313" key="3">
    <source>
        <dbReference type="Proteomes" id="UP000011761"/>
    </source>
</evidence>
<keyword evidence="3" id="KW-1185">Reference proteome</keyword>
<dbReference type="InterPro" id="IPR022742">
    <property type="entry name" value="Hydrolase_4"/>
</dbReference>
<dbReference type="eggNOG" id="KOG1455">
    <property type="taxonomic scope" value="Eukaryota"/>
</dbReference>
<dbReference type="Proteomes" id="UP000011761">
    <property type="component" value="Unassembled WGS sequence"/>
</dbReference>
<dbReference type="Gene3D" id="3.40.50.1820">
    <property type="entry name" value="alpha/beta hydrolase"/>
    <property type="match status" value="1"/>
</dbReference>
<feature type="domain" description="Serine aminopeptidase S33" evidence="1">
    <location>
        <begin position="30"/>
        <end position="281"/>
    </location>
</feature>
<dbReference type="EMBL" id="KB445558">
    <property type="protein sequence ID" value="EMC94480.1"/>
    <property type="molecule type" value="Genomic_DNA"/>
</dbReference>
<dbReference type="HOGENOM" id="CLU_026209_5_1_1"/>
<dbReference type="OrthoDB" id="10249433at2759"/>
<dbReference type="PANTHER" id="PTHR11614">
    <property type="entry name" value="PHOSPHOLIPASE-RELATED"/>
    <property type="match status" value="1"/>
</dbReference>
<dbReference type="InterPro" id="IPR051044">
    <property type="entry name" value="MAG_DAG_Lipase"/>
</dbReference>
<organism evidence="2 3">
    <name type="scientific">Baudoinia panamericana (strain UAMH 10762)</name>
    <name type="common">Angels' share fungus</name>
    <name type="synonym">Baudoinia compniacensis (strain UAMH 10762)</name>
    <dbReference type="NCBI Taxonomy" id="717646"/>
    <lineage>
        <taxon>Eukaryota</taxon>
        <taxon>Fungi</taxon>
        <taxon>Dikarya</taxon>
        <taxon>Ascomycota</taxon>
        <taxon>Pezizomycotina</taxon>
        <taxon>Dothideomycetes</taxon>
        <taxon>Dothideomycetidae</taxon>
        <taxon>Mycosphaerellales</taxon>
        <taxon>Teratosphaeriaceae</taxon>
        <taxon>Baudoinia</taxon>
    </lineage>
</organism>
<dbReference type="AlphaFoldDB" id="M2N6S6"/>
<evidence type="ECO:0000313" key="2">
    <source>
        <dbReference type="EMBL" id="EMC94480.1"/>
    </source>
</evidence>
<dbReference type="SUPFAM" id="SSF53474">
    <property type="entry name" value="alpha/beta-Hydrolases"/>
    <property type="match status" value="1"/>
</dbReference>
<evidence type="ECO:0000259" key="1">
    <source>
        <dbReference type="Pfam" id="PF12146"/>
    </source>
</evidence>
<reference evidence="2 3" key="1">
    <citation type="journal article" date="2012" name="PLoS Pathog.">
        <title>Diverse lifestyles and strategies of plant pathogenesis encoded in the genomes of eighteen Dothideomycetes fungi.</title>
        <authorList>
            <person name="Ohm R.A."/>
            <person name="Feau N."/>
            <person name="Henrissat B."/>
            <person name="Schoch C.L."/>
            <person name="Horwitz B.A."/>
            <person name="Barry K.W."/>
            <person name="Condon B.J."/>
            <person name="Copeland A.C."/>
            <person name="Dhillon B."/>
            <person name="Glaser F."/>
            <person name="Hesse C.N."/>
            <person name="Kosti I."/>
            <person name="LaButti K."/>
            <person name="Lindquist E.A."/>
            <person name="Lucas S."/>
            <person name="Salamov A.A."/>
            <person name="Bradshaw R.E."/>
            <person name="Ciuffetti L."/>
            <person name="Hamelin R.C."/>
            <person name="Kema G.H.J."/>
            <person name="Lawrence C."/>
            <person name="Scott J.A."/>
            <person name="Spatafora J.W."/>
            <person name="Turgeon B.G."/>
            <person name="de Wit P.J.G.M."/>
            <person name="Zhong S."/>
            <person name="Goodwin S.B."/>
            <person name="Grigoriev I.V."/>
        </authorList>
    </citation>
    <scope>NUCLEOTIDE SEQUENCE [LARGE SCALE GENOMIC DNA]</scope>
    <source>
        <strain evidence="2 3">UAMH 10762</strain>
    </source>
</reference>
<protein>
    <recommendedName>
        <fullName evidence="1">Serine aminopeptidase S33 domain-containing protein</fullName>
    </recommendedName>
</protein>
<dbReference type="InterPro" id="IPR029058">
    <property type="entry name" value="AB_hydrolase_fold"/>
</dbReference>
<accession>M2N6S6</accession>
<dbReference type="OMA" id="QNAQNLW"/>
<dbReference type="KEGG" id="bcom:BAUCODRAFT_73491"/>
<sequence>MEAVATEEGWLTTPDNAKLYTKHWRSNTAQPRARLVFIHGFSDHCNFYGILFPSLACQGVIVHSFDQRGWGRSVHDPAQKGRSGPTKQVLEDITTFINSLPTADASVPLFLMGHSMGGAEVLHYAAAGPRDIVSSIRGFLVESPFIALSPAARPWTGTVVLGRMAARVLPHQQMVQKLDAKKTCRDPDVCKQFDNDPLCHDTGTLEGLAGMLDRALALEEGNVTLTEGLGDGGKTRLWLGHGSGDAICDFNASRKWFESVAIEDKEMRVYEGWYHKLHAEPGEDKVRFANDVAKWILDHSEPSRGADGADQRAKL</sequence>
<dbReference type="Pfam" id="PF12146">
    <property type="entry name" value="Hydrolase_4"/>
    <property type="match status" value="1"/>
</dbReference>
<name>M2N6S6_BAUPA</name>
<dbReference type="STRING" id="717646.M2N6S6"/>
<gene>
    <name evidence="2" type="ORF">BAUCODRAFT_73491</name>
</gene>
<dbReference type="RefSeq" id="XP_007678178.1">
    <property type="nucleotide sequence ID" value="XM_007679988.1"/>
</dbReference>